<dbReference type="RefSeq" id="WP_308453875.1">
    <property type="nucleotide sequence ID" value="NZ_JAJEQR010000027.1"/>
</dbReference>
<dbReference type="Proteomes" id="UP001198182">
    <property type="component" value="Unassembled WGS sequence"/>
</dbReference>
<evidence type="ECO:0000313" key="2">
    <source>
        <dbReference type="Proteomes" id="UP001198182"/>
    </source>
</evidence>
<name>A0AAE3JH13_9FIRM</name>
<organism evidence="1 2">
    <name type="scientific">Hominifimenecus microfluidus</name>
    <dbReference type="NCBI Taxonomy" id="2885348"/>
    <lineage>
        <taxon>Bacteria</taxon>
        <taxon>Bacillati</taxon>
        <taxon>Bacillota</taxon>
        <taxon>Clostridia</taxon>
        <taxon>Lachnospirales</taxon>
        <taxon>Lachnospiraceae</taxon>
        <taxon>Hominifimenecus</taxon>
    </lineage>
</organism>
<sequence>MTERNATELLQDGLRTAFIDRTCHSNLAYRPQFIYNDSRKGQKVFSALEDELLHSDSFAISVAFITRGGITPLLQTLKELERRGVPGRILTTDYLSKGRYLRVYCECMRGKNI</sequence>
<proteinExistence type="predicted"/>
<accession>A0AAE3JH13</accession>
<reference evidence="1" key="1">
    <citation type="submission" date="2021-10" db="EMBL/GenBank/DDBJ databases">
        <title>Anaerobic single-cell dispensing facilitates the cultivation of human gut bacteria.</title>
        <authorList>
            <person name="Afrizal A."/>
        </authorList>
    </citation>
    <scope>NUCLEOTIDE SEQUENCE</scope>
    <source>
        <strain evidence="1">CLA-AA-H215</strain>
    </source>
</reference>
<gene>
    <name evidence="1" type="ORF">LKD81_10165</name>
</gene>
<dbReference type="AlphaFoldDB" id="A0AAE3JH13"/>
<evidence type="ECO:0000313" key="1">
    <source>
        <dbReference type="EMBL" id="MCC2231356.1"/>
    </source>
</evidence>
<protein>
    <submittedName>
        <fullName evidence="1">Uncharacterized protein</fullName>
    </submittedName>
</protein>
<keyword evidence="2" id="KW-1185">Reference proteome</keyword>
<comment type="caution">
    <text evidence="1">The sequence shown here is derived from an EMBL/GenBank/DDBJ whole genome shotgun (WGS) entry which is preliminary data.</text>
</comment>
<dbReference type="EMBL" id="JAJEQR010000027">
    <property type="protein sequence ID" value="MCC2231356.1"/>
    <property type="molecule type" value="Genomic_DNA"/>
</dbReference>